<comment type="caution">
    <text evidence="2">The sequence shown here is derived from an EMBL/GenBank/DDBJ whole genome shotgun (WGS) entry which is preliminary data.</text>
</comment>
<sequence>MSRCHSWLRLAGACLLFAACGPVAPEEEAPQVEAPVVPEEGVLEAAHARPGCACRPPVLAAELTPGAAGTNVRAIFDLDGTPLVAAEDVITGESTLWKLVERRDEGCEEPTWDAVLLRRGFFNLPLDVAFAITDRTLYFAADDGEHGAELWKTDGTPEGTVLVEDIFPGPAGSQPLNFFLVGRTLFFTADDGEHGRELWKSDGTMRGTRLVEDIAPGAASSEPLGMVRVGNQSILFTAEDGVHGREPWKSDGTRGGTRLVEDIFPGPTGSNPDSLREIKSHVVLFAADDGVHGRELWRSDGTRGGTRLVEDIRPGPEGSDLLVNSILIAVVDRKLYFSADDGEHGHELWKSDGTPGGTRLVEDIRPGPEGSLPALLKPLDGQLFFTADDGTHGREPWRSEGTSGSTLLLADVFPGPISSLPSGFSARGKVYFYAFHPDFGHELWVTDGTRRGTHLVKDIRPGPANAFAGDPNDPFPVGGGLILSAFEDEHGVEVWWTDGTEEGTKMADIFPGTAGSDPINFSRVGAWVFFTADDGVHGREVWALPLACFPKTGER</sequence>
<evidence type="ECO:0000313" key="2">
    <source>
        <dbReference type="EMBL" id="MCY1073218.1"/>
    </source>
</evidence>
<dbReference type="NCBIfam" id="TIGR04534">
    <property type="entry name" value="ELWxxDGT_rpt"/>
    <property type="match status" value="5"/>
</dbReference>
<name>A0ABT3ZUX7_9BACT</name>
<feature type="chain" id="PRO_5045367919" description="ELWxxDGT repeat protein" evidence="1">
    <location>
        <begin position="25"/>
        <end position="555"/>
    </location>
</feature>
<dbReference type="PROSITE" id="PS51257">
    <property type="entry name" value="PROKAR_LIPOPROTEIN"/>
    <property type="match status" value="1"/>
</dbReference>
<keyword evidence="1" id="KW-0732">Signal</keyword>
<organism evidence="2 3">
    <name type="scientific">Archangium lansingense</name>
    <dbReference type="NCBI Taxonomy" id="2995310"/>
    <lineage>
        <taxon>Bacteria</taxon>
        <taxon>Pseudomonadati</taxon>
        <taxon>Myxococcota</taxon>
        <taxon>Myxococcia</taxon>
        <taxon>Myxococcales</taxon>
        <taxon>Cystobacterineae</taxon>
        <taxon>Archangiaceae</taxon>
        <taxon>Archangium</taxon>
    </lineage>
</organism>
<dbReference type="InterPro" id="IPR030916">
    <property type="entry name" value="ELWxxDGT_rpt"/>
</dbReference>
<accession>A0ABT3ZUX7</accession>
<evidence type="ECO:0000313" key="3">
    <source>
        <dbReference type="Proteomes" id="UP001207654"/>
    </source>
</evidence>
<dbReference type="Proteomes" id="UP001207654">
    <property type="component" value="Unassembled WGS sequence"/>
</dbReference>
<gene>
    <name evidence="2" type="ORF">OV287_01850</name>
</gene>
<evidence type="ECO:0000256" key="1">
    <source>
        <dbReference type="SAM" id="SignalP"/>
    </source>
</evidence>
<dbReference type="EMBL" id="JAPNKA010000001">
    <property type="protein sequence ID" value="MCY1073218.1"/>
    <property type="molecule type" value="Genomic_DNA"/>
</dbReference>
<evidence type="ECO:0008006" key="4">
    <source>
        <dbReference type="Google" id="ProtNLM"/>
    </source>
</evidence>
<feature type="signal peptide" evidence="1">
    <location>
        <begin position="1"/>
        <end position="24"/>
    </location>
</feature>
<reference evidence="2 3" key="1">
    <citation type="submission" date="2022-11" db="EMBL/GenBank/DDBJ databases">
        <title>Minimal conservation of predation-associated metabolite biosynthetic gene clusters underscores biosynthetic potential of Myxococcota including descriptions for ten novel species: Archangium lansinium sp. nov., Myxococcus landrumus sp. nov., Nannocystis bai.</title>
        <authorList>
            <person name="Ahearne A."/>
            <person name="Stevens C."/>
            <person name="Phillips K."/>
        </authorList>
    </citation>
    <scope>NUCLEOTIDE SEQUENCE [LARGE SCALE GENOMIC DNA]</scope>
    <source>
        <strain evidence="2 3">MIWBW</strain>
    </source>
</reference>
<dbReference type="RefSeq" id="WP_267532234.1">
    <property type="nucleotide sequence ID" value="NZ_JAPNKA010000001.1"/>
</dbReference>
<proteinExistence type="predicted"/>
<protein>
    <recommendedName>
        <fullName evidence="4">ELWxxDGT repeat protein</fullName>
    </recommendedName>
</protein>
<keyword evidence="3" id="KW-1185">Reference proteome</keyword>